<dbReference type="EMBL" id="JAGHKO010000005">
    <property type="protein sequence ID" value="MBO9203244.1"/>
    <property type="molecule type" value="Genomic_DNA"/>
</dbReference>
<gene>
    <name evidence="1" type="ORF">J7I42_23340</name>
</gene>
<proteinExistence type="predicted"/>
<sequence>MKHIIIFFVFKAETRKGEPVWNLTKEKMAVKENIQLCQVVSLAQISKYKPINLGIIEETCEQK</sequence>
<organism evidence="1 2">
    <name type="scientific">Niastella soli</name>
    <dbReference type="NCBI Taxonomy" id="2821487"/>
    <lineage>
        <taxon>Bacteria</taxon>
        <taxon>Pseudomonadati</taxon>
        <taxon>Bacteroidota</taxon>
        <taxon>Chitinophagia</taxon>
        <taxon>Chitinophagales</taxon>
        <taxon>Chitinophagaceae</taxon>
        <taxon>Niastella</taxon>
    </lineage>
</organism>
<accession>A0ABS3YZJ2</accession>
<name>A0ABS3YZJ2_9BACT</name>
<evidence type="ECO:0000313" key="1">
    <source>
        <dbReference type="EMBL" id="MBO9203244.1"/>
    </source>
</evidence>
<protein>
    <submittedName>
        <fullName evidence="1">Uncharacterized protein</fullName>
    </submittedName>
</protein>
<dbReference type="RefSeq" id="WP_209141295.1">
    <property type="nucleotide sequence ID" value="NZ_JAGHKO010000005.1"/>
</dbReference>
<dbReference type="Proteomes" id="UP000677244">
    <property type="component" value="Unassembled WGS sequence"/>
</dbReference>
<reference evidence="1 2" key="1">
    <citation type="submission" date="2021-03" db="EMBL/GenBank/DDBJ databases">
        <title>Assistant Professor.</title>
        <authorList>
            <person name="Huq M.A."/>
        </authorList>
    </citation>
    <scope>NUCLEOTIDE SEQUENCE [LARGE SCALE GENOMIC DNA]</scope>
    <source>
        <strain evidence="1 2">MAH-29</strain>
    </source>
</reference>
<keyword evidence="2" id="KW-1185">Reference proteome</keyword>
<evidence type="ECO:0000313" key="2">
    <source>
        <dbReference type="Proteomes" id="UP000677244"/>
    </source>
</evidence>
<comment type="caution">
    <text evidence="1">The sequence shown here is derived from an EMBL/GenBank/DDBJ whole genome shotgun (WGS) entry which is preliminary data.</text>
</comment>